<accession>U2V0R2</accession>
<gene>
    <name evidence="3" type="ORF">HMPREF1316_0629</name>
</gene>
<dbReference type="SUPFAM" id="SSF46955">
    <property type="entry name" value="Putative DNA-binding domain"/>
    <property type="match status" value="1"/>
</dbReference>
<sequence>MRFVEWLKVSGMPIRGIREYVRLYMAGDSTIEECRRIVCERRDAIDRQLNELELARDFIEYKCWFHDVARESGTCDTPRTMPYDEPPDDIRHREAR</sequence>
<evidence type="ECO:0000259" key="2">
    <source>
        <dbReference type="Pfam" id="PF09278"/>
    </source>
</evidence>
<dbReference type="Gene3D" id="1.10.1660.10">
    <property type="match status" value="1"/>
</dbReference>
<keyword evidence="4" id="KW-1185">Reference proteome</keyword>
<dbReference type="Proteomes" id="UP000016638">
    <property type="component" value="Unassembled WGS sequence"/>
</dbReference>
<feature type="region of interest" description="Disordered" evidence="1">
    <location>
        <begin position="72"/>
        <end position="96"/>
    </location>
</feature>
<evidence type="ECO:0000313" key="3">
    <source>
        <dbReference type="EMBL" id="ERL06266.1"/>
    </source>
</evidence>
<evidence type="ECO:0000313" key="4">
    <source>
        <dbReference type="Proteomes" id="UP000016638"/>
    </source>
</evidence>
<dbReference type="InterPro" id="IPR015358">
    <property type="entry name" value="Tscrpt_reg_MerR_DNA-bd"/>
</dbReference>
<dbReference type="STRING" id="1125712.HMPREF1316_0629"/>
<dbReference type="AlphaFoldDB" id="U2V0R2"/>
<proteinExistence type="predicted"/>
<dbReference type="eggNOG" id="COG0789">
    <property type="taxonomic scope" value="Bacteria"/>
</dbReference>
<feature type="domain" description="Transcription regulator MerR DNA binding" evidence="2">
    <location>
        <begin position="2"/>
        <end position="57"/>
    </location>
</feature>
<protein>
    <submittedName>
        <fullName evidence="3">Transcriptional regulator, MerR family</fullName>
    </submittedName>
</protein>
<name>U2V0R2_9ACTN</name>
<dbReference type="EMBL" id="AWEZ01000069">
    <property type="protein sequence ID" value="ERL06266.1"/>
    <property type="molecule type" value="Genomic_DNA"/>
</dbReference>
<dbReference type="InterPro" id="IPR009061">
    <property type="entry name" value="DNA-bd_dom_put_sf"/>
</dbReference>
<dbReference type="Pfam" id="PF09278">
    <property type="entry name" value="MerR-DNA-bind"/>
    <property type="match status" value="1"/>
</dbReference>
<reference evidence="3 4" key="1">
    <citation type="submission" date="2013-08" db="EMBL/GenBank/DDBJ databases">
        <authorList>
            <person name="Durkin A.S."/>
            <person name="Haft D.R."/>
            <person name="McCorrison J."/>
            <person name="Torralba M."/>
            <person name="Gillis M."/>
            <person name="Haft D.H."/>
            <person name="Methe B."/>
            <person name="Sutton G."/>
            <person name="Nelson K.E."/>
        </authorList>
    </citation>
    <scope>NUCLEOTIDE SEQUENCE [LARGE SCALE GENOMIC DNA]</scope>
    <source>
        <strain evidence="3 4">F0195</strain>
    </source>
</reference>
<comment type="caution">
    <text evidence="3">The sequence shown here is derived from an EMBL/GenBank/DDBJ whole genome shotgun (WGS) entry which is preliminary data.</text>
</comment>
<evidence type="ECO:0000256" key="1">
    <source>
        <dbReference type="SAM" id="MobiDB-lite"/>
    </source>
</evidence>
<organism evidence="3 4">
    <name type="scientific">Olsenella profusa F0195</name>
    <dbReference type="NCBI Taxonomy" id="1125712"/>
    <lineage>
        <taxon>Bacteria</taxon>
        <taxon>Bacillati</taxon>
        <taxon>Actinomycetota</taxon>
        <taxon>Coriobacteriia</taxon>
        <taxon>Coriobacteriales</taxon>
        <taxon>Atopobiaceae</taxon>
        <taxon>Olsenella</taxon>
    </lineage>
</organism>
<dbReference type="PATRIC" id="fig|1125712.3.peg.2289"/>